<name>A0A8H6YVH2_9AGAR</name>
<keyword evidence="1" id="KW-0472">Membrane</keyword>
<comment type="caution">
    <text evidence="2">The sequence shown here is derived from an EMBL/GenBank/DDBJ whole genome shotgun (WGS) entry which is preliminary data.</text>
</comment>
<keyword evidence="1" id="KW-0812">Transmembrane</keyword>
<evidence type="ECO:0000313" key="3">
    <source>
        <dbReference type="Proteomes" id="UP000623467"/>
    </source>
</evidence>
<dbReference type="OrthoDB" id="3225366at2759"/>
<keyword evidence="1" id="KW-1133">Transmembrane helix</keyword>
<protein>
    <submittedName>
        <fullName evidence="2">Uncharacterized protein</fullName>
    </submittedName>
</protein>
<accession>A0A8H6YVH2</accession>
<dbReference type="Proteomes" id="UP000623467">
    <property type="component" value="Unassembled WGS sequence"/>
</dbReference>
<organism evidence="2 3">
    <name type="scientific">Mycena sanguinolenta</name>
    <dbReference type="NCBI Taxonomy" id="230812"/>
    <lineage>
        <taxon>Eukaryota</taxon>
        <taxon>Fungi</taxon>
        <taxon>Dikarya</taxon>
        <taxon>Basidiomycota</taxon>
        <taxon>Agaricomycotina</taxon>
        <taxon>Agaricomycetes</taxon>
        <taxon>Agaricomycetidae</taxon>
        <taxon>Agaricales</taxon>
        <taxon>Marasmiineae</taxon>
        <taxon>Mycenaceae</taxon>
        <taxon>Mycena</taxon>
    </lineage>
</organism>
<reference evidence="2" key="1">
    <citation type="submission" date="2020-05" db="EMBL/GenBank/DDBJ databases">
        <title>Mycena genomes resolve the evolution of fungal bioluminescence.</title>
        <authorList>
            <person name="Tsai I.J."/>
        </authorList>
    </citation>
    <scope>NUCLEOTIDE SEQUENCE</scope>
    <source>
        <strain evidence="2">160909Yilan</strain>
    </source>
</reference>
<dbReference type="AlphaFoldDB" id="A0A8H6YVH2"/>
<proteinExistence type="predicted"/>
<feature type="transmembrane region" description="Helical" evidence="1">
    <location>
        <begin position="87"/>
        <end position="107"/>
    </location>
</feature>
<feature type="transmembrane region" description="Helical" evidence="1">
    <location>
        <begin position="42"/>
        <end position="67"/>
    </location>
</feature>
<keyword evidence="3" id="KW-1185">Reference proteome</keyword>
<feature type="transmembrane region" description="Helical" evidence="1">
    <location>
        <begin position="156"/>
        <end position="177"/>
    </location>
</feature>
<evidence type="ECO:0000256" key="1">
    <source>
        <dbReference type="SAM" id="Phobius"/>
    </source>
</evidence>
<dbReference type="EMBL" id="JACAZH010000005">
    <property type="protein sequence ID" value="KAF7367848.1"/>
    <property type="molecule type" value="Genomic_DNA"/>
</dbReference>
<sequence length="212" mass="23778">MSLPLSRHQDSQRSIGDHPALSSNLTLISYEAPKLVQSQINAWINTVQSTGIVTVLFAILSAIILGIVKMDGTWQNMSTSSTTLLVVASYAAILFNSIATLASLLFIDRLGDIELNDAGNPNRHVRTGFVERPQSSLRLLTEYGARKHVRWIFYQWLLYFFIGVFFMLAQIIVYMWLREGQVLSIILTAAAGVSTLVLLLTSFYDREYQDIS</sequence>
<evidence type="ECO:0000313" key="2">
    <source>
        <dbReference type="EMBL" id="KAF7367848.1"/>
    </source>
</evidence>
<feature type="transmembrane region" description="Helical" evidence="1">
    <location>
        <begin position="183"/>
        <end position="204"/>
    </location>
</feature>
<gene>
    <name evidence="2" type="ORF">MSAN_00849300</name>
</gene>